<sequence length="202" mass="21739">MSVPRLLSHPVLLVLFLLSTSSALQAESPPWYRVELVIFEVMNDATGPGPVTAPSLDGALELISAGGETLPYQEVTRISTLEGVLGELGANGDYRIVWHGGWSQPLPEQSTSRPVHLAGGRDLGISPQWQGGAREMEGTARVARNSYLHLDLDLVLRTAAEAVGEPSGYRLVESRRVETGDLHFFDGGRLGIIAVVVEMDKG</sequence>
<name>A0A369CAX0_9GAMM</name>
<keyword evidence="1" id="KW-0732">Signal</keyword>
<organism evidence="2 3">
    <name type="scientific">Thioalbus denitrificans</name>
    <dbReference type="NCBI Taxonomy" id="547122"/>
    <lineage>
        <taxon>Bacteria</taxon>
        <taxon>Pseudomonadati</taxon>
        <taxon>Pseudomonadota</taxon>
        <taxon>Gammaproteobacteria</taxon>
        <taxon>Chromatiales</taxon>
        <taxon>Ectothiorhodospiraceae</taxon>
        <taxon>Thioalbus</taxon>
    </lineage>
</organism>
<evidence type="ECO:0000313" key="3">
    <source>
        <dbReference type="Proteomes" id="UP000252707"/>
    </source>
</evidence>
<evidence type="ECO:0000256" key="1">
    <source>
        <dbReference type="SAM" id="SignalP"/>
    </source>
</evidence>
<comment type="caution">
    <text evidence="2">The sequence shown here is derived from an EMBL/GenBank/DDBJ whole genome shotgun (WGS) entry which is preliminary data.</text>
</comment>
<dbReference type="Proteomes" id="UP000252707">
    <property type="component" value="Unassembled WGS sequence"/>
</dbReference>
<gene>
    <name evidence="2" type="ORF">DFQ59_104117</name>
</gene>
<evidence type="ECO:0000313" key="2">
    <source>
        <dbReference type="EMBL" id="RCX30681.1"/>
    </source>
</evidence>
<feature type="chain" id="PRO_5016819522" evidence="1">
    <location>
        <begin position="27"/>
        <end position="202"/>
    </location>
</feature>
<accession>A0A369CAX0</accession>
<protein>
    <submittedName>
        <fullName evidence="2">Peptidoglycan-binding protein CsiV</fullName>
    </submittedName>
</protein>
<reference evidence="2 3" key="1">
    <citation type="submission" date="2018-07" db="EMBL/GenBank/DDBJ databases">
        <title>Genomic Encyclopedia of Type Strains, Phase IV (KMG-IV): sequencing the most valuable type-strain genomes for metagenomic binning, comparative biology and taxonomic classification.</title>
        <authorList>
            <person name="Goeker M."/>
        </authorList>
    </citation>
    <scope>NUCLEOTIDE SEQUENCE [LARGE SCALE GENOMIC DNA]</scope>
    <source>
        <strain evidence="2 3">DSM 26407</strain>
    </source>
</reference>
<proteinExistence type="predicted"/>
<dbReference type="Pfam" id="PF10972">
    <property type="entry name" value="CsiV"/>
    <property type="match status" value="1"/>
</dbReference>
<dbReference type="InterPro" id="IPR021241">
    <property type="entry name" value="CsiV"/>
</dbReference>
<dbReference type="RefSeq" id="WP_170142125.1">
    <property type="nucleotide sequence ID" value="NZ_QPJY01000004.1"/>
</dbReference>
<keyword evidence="3" id="KW-1185">Reference proteome</keyword>
<dbReference type="AlphaFoldDB" id="A0A369CAX0"/>
<feature type="signal peptide" evidence="1">
    <location>
        <begin position="1"/>
        <end position="26"/>
    </location>
</feature>
<dbReference type="EMBL" id="QPJY01000004">
    <property type="protein sequence ID" value="RCX30681.1"/>
    <property type="molecule type" value="Genomic_DNA"/>
</dbReference>